<keyword evidence="2" id="KW-1185">Reference proteome</keyword>
<dbReference type="Pfam" id="PF11236">
    <property type="entry name" value="DUF3037"/>
    <property type="match status" value="1"/>
</dbReference>
<dbReference type="Proteomes" id="UP000019277">
    <property type="component" value="Unassembled WGS sequence"/>
</dbReference>
<reference evidence="1 2" key="1">
    <citation type="journal article" date="2014" name="Genome Announc.">
        <title>Draft Genome Sequence of the Antitrypanosomally Active Sponge-Associated Bacterium Actinokineospora sp. Strain EG49.</title>
        <authorList>
            <person name="Harjes J."/>
            <person name="Ryu T."/>
            <person name="Abdelmohsen U.R."/>
            <person name="Moitinho-Silva L."/>
            <person name="Horn H."/>
            <person name="Ravasi T."/>
            <person name="Hentschel U."/>
        </authorList>
    </citation>
    <scope>NUCLEOTIDE SEQUENCE [LARGE SCALE GENOMIC DNA]</scope>
    <source>
        <strain evidence="1 2">EG49</strain>
    </source>
</reference>
<evidence type="ECO:0000313" key="1">
    <source>
        <dbReference type="EMBL" id="EWC60288.1"/>
    </source>
</evidence>
<dbReference type="OrthoDB" id="9803207at2"/>
<dbReference type="EMBL" id="AYXG01000165">
    <property type="protein sequence ID" value="EWC60288.1"/>
    <property type="molecule type" value="Genomic_DNA"/>
</dbReference>
<sequence>MPHVFEYALLRAVPRQDRGEALNIGVLVHCKAFDYLGCRTHVDDTRLRALDPAIDLAVLAEMLGGLTSVCAGSAGPVTRIPPGQRFRWLTAPRSTLVQTSPTHTGLTDDPEAELERMFRALVLITPANTPRLDPVD</sequence>
<dbReference type="InterPro" id="IPR021398">
    <property type="entry name" value="DUF3037"/>
</dbReference>
<comment type="caution">
    <text evidence="1">The sequence shown here is derived from an EMBL/GenBank/DDBJ whole genome shotgun (WGS) entry which is preliminary data.</text>
</comment>
<accession>W7IJ31</accession>
<dbReference type="eggNOG" id="ENOG5032SI8">
    <property type="taxonomic scope" value="Bacteria"/>
</dbReference>
<protein>
    <recommendedName>
        <fullName evidence="3">DUF3037 domain-containing protein</fullName>
    </recommendedName>
</protein>
<gene>
    <name evidence="1" type="ORF">UO65_4396</name>
</gene>
<proteinExistence type="predicted"/>
<dbReference type="AlphaFoldDB" id="W7IJ31"/>
<evidence type="ECO:0000313" key="2">
    <source>
        <dbReference type="Proteomes" id="UP000019277"/>
    </source>
</evidence>
<organism evidence="1 2">
    <name type="scientific">Actinokineospora spheciospongiae</name>
    <dbReference type="NCBI Taxonomy" id="909613"/>
    <lineage>
        <taxon>Bacteria</taxon>
        <taxon>Bacillati</taxon>
        <taxon>Actinomycetota</taxon>
        <taxon>Actinomycetes</taxon>
        <taxon>Pseudonocardiales</taxon>
        <taxon>Pseudonocardiaceae</taxon>
        <taxon>Actinokineospora</taxon>
    </lineage>
</organism>
<dbReference type="RefSeq" id="WP_035285561.1">
    <property type="nucleotide sequence ID" value="NZ_AYXG01000165.1"/>
</dbReference>
<dbReference type="STRING" id="909613.UO65_4396"/>
<name>W7IJ31_9PSEU</name>
<dbReference type="PATRIC" id="fig|909613.9.peg.4398"/>
<accession>A0A8E3BDW3</accession>
<evidence type="ECO:0008006" key="3">
    <source>
        <dbReference type="Google" id="ProtNLM"/>
    </source>
</evidence>